<dbReference type="SUPFAM" id="SSF51735">
    <property type="entry name" value="NAD(P)-binding Rossmann-fold domains"/>
    <property type="match status" value="1"/>
</dbReference>
<dbReference type="Pfam" id="PF03807">
    <property type="entry name" value="F420_oxidored"/>
    <property type="match status" value="1"/>
</dbReference>
<dbReference type="RefSeq" id="WP_037926524.1">
    <property type="nucleotide sequence ID" value="NZ_JBFADL010000043.1"/>
</dbReference>
<dbReference type="PANTHER" id="PTHR14239">
    <property type="entry name" value="DUDULIN-RELATED"/>
    <property type="match status" value="1"/>
</dbReference>
<evidence type="ECO:0000256" key="1">
    <source>
        <dbReference type="ARBA" id="ARBA00023002"/>
    </source>
</evidence>
<dbReference type="Gene3D" id="3.40.50.720">
    <property type="entry name" value="NAD(P)-binding Rossmann-like Domain"/>
    <property type="match status" value="1"/>
</dbReference>
<keyword evidence="4" id="KW-1185">Reference proteome</keyword>
<keyword evidence="1" id="KW-0560">Oxidoreductase</keyword>
<dbReference type="EMBL" id="JFCB01000001">
    <property type="protein sequence ID" value="KES08757.1"/>
    <property type="molecule type" value="Genomic_DNA"/>
</dbReference>
<evidence type="ECO:0000313" key="4">
    <source>
        <dbReference type="Proteomes" id="UP000028341"/>
    </source>
</evidence>
<sequence length="216" mass="21713">MRIGMIGTGTVGRTLATAWARAGHAVVLGSRRHADALARTELSAALAAGVGVTDPASAAADADVVVNATPGTASVSALLAVGAAALEGKVLLDVGVGFDEEGGLSHPRESLGEEIQRTFPGTRVVKTLVTVDRELMIAPGSLEGPSTVFLSGQDPDAKHTVAGLLADLGWPKDSLLDLGGIATARGQEHYALLFMGIAGAIGSYGFGIRVVPPAGA</sequence>
<name>A0A081XYY4_STRTO</name>
<dbReference type="GO" id="GO:0016491">
    <property type="term" value="F:oxidoreductase activity"/>
    <property type="evidence" value="ECO:0007669"/>
    <property type="project" value="UniProtKB-KW"/>
</dbReference>
<evidence type="ECO:0000259" key="2">
    <source>
        <dbReference type="Pfam" id="PF03807"/>
    </source>
</evidence>
<gene>
    <name evidence="3" type="ORF">BU52_01530</name>
</gene>
<organism evidence="3 4">
    <name type="scientific">Streptomyces toyocaensis</name>
    <dbReference type="NCBI Taxonomy" id="55952"/>
    <lineage>
        <taxon>Bacteria</taxon>
        <taxon>Bacillati</taxon>
        <taxon>Actinomycetota</taxon>
        <taxon>Actinomycetes</taxon>
        <taxon>Kitasatosporales</taxon>
        <taxon>Streptomycetaceae</taxon>
        <taxon>Streptomyces</taxon>
    </lineage>
</organism>
<comment type="caution">
    <text evidence="3">The sequence shown here is derived from an EMBL/GenBank/DDBJ whole genome shotgun (WGS) entry which is preliminary data.</text>
</comment>
<dbReference type="OrthoDB" id="3194817at2"/>
<dbReference type="InterPro" id="IPR051267">
    <property type="entry name" value="STEAP_metalloreductase"/>
</dbReference>
<accession>A0A081XYY4</accession>
<dbReference type="InterPro" id="IPR036291">
    <property type="entry name" value="NAD(P)-bd_dom_sf"/>
</dbReference>
<protein>
    <submittedName>
        <fullName evidence="3">Oxidoreductase</fullName>
    </submittedName>
</protein>
<dbReference type="AlphaFoldDB" id="A0A081XYY4"/>
<dbReference type="Proteomes" id="UP000028341">
    <property type="component" value="Unassembled WGS sequence"/>
</dbReference>
<dbReference type="InterPro" id="IPR028939">
    <property type="entry name" value="P5C_Rdtase_cat_N"/>
</dbReference>
<feature type="domain" description="Pyrroline-5-carboxylate reductase catalytic N-terminal" evidence="2">
    <location>
        <begin position="2"/>
        <end position="96"/>
    </location>
</feature>
<evidence type="ECO:0000313" key="3">
    <source>
        <dbReference type="EMBL" id="KES08757.1"/>
    </source>
</evidence>
<reference evidence="3 4" key="1">
    <citation type="submission" date="2014-02" db="EMBL/GenBank/DDBJ databases">
        <title>The genome announcement of Streptomyces toyocaensis NRRL15009.</title>
        <authorList>
            <person name="Hong H.-J."/>
            <person name="Kwun M.J."/>
        </authorList>
    </citation>
    <scope>NUCLEOTIDE SEQUENCE [LARGE SCALE GENOMIC DNA]</scope>
    <source>
        <strain evidence="3 4">NRRL 15009</strain>
    </source>
</reference>
<dbReference type="eggNOG" id="COG2085">
    <property type="taxonomic scope" value="Bacteria"/>
</dbReference>
<proteinExistence type="predicted"/>
<dbReference type="PANTHER" id="PTHR14239:SF10">
    <property type="entry name" value="REDUCTASE"/>
    <property type="match status" value="1"/>
</dbReference>
<dbReference type="STRING" id="55952.BU52_01530"/>